<organism evidence="3 4">
    <name type="scientific">Demequina activiva</name>
    <dbReference type="NCBI Taxonomy" id="1582364"/>
    <lineage>
        <taxon>Bacteria</taxon>
        <taxon>Bacillati</taxon>
        <taxon>Actinomycetota</taxon>
        <taxon>Actinomycetes</taxon>
        <taxon>Micrococcales</taxon>
        <taxon>Demequinaceae</taxon>
        <taxon>Demequina</taxon>
    </lineage>
</organism>
<dbReference type="SUPFAM" id="SSF55166">
    <property type="entry name" value="Hedgehog/DD-peptidase"/>
    <property type="match status" value="1"/>
</dbReference>
<dbReference type="GO" id="GO:0006508">
    <property type="term" value="P:proteolysis"/>
    <property type="evidence" value="ECO:0007669"/>
    <property type="project" value="InterPro"/>
</dbReference>
<reference evidence="3" key="1">
    <citation type="submission" date="2021-01" db="EMBL/GenBank/DDBJ databases">
        <title>Whole genome shotgun sequence of Demequina activiva NBRC 110675.</title>
        <authorList>
            <person name="Komaki H."/>
            <person name="Tamura T."/>
        </authorList>
    </citation>
    <scope>NUCLEOTIDE SEQUENCE</scope>
    <source>
        <strain evidence="3">NBRC 110675</strain>
    </source>
</reference>
<dbReference type="GO" id="GO:0008233">
    <property type="term" value="F:peptidase activity"/>
    <property type="evidence" value="ECO:0007669"/>
    <property type="project" value="InterPro"/>
</dbReference>
<proteinExistence type="predicted"/>
<dbReference type="Pfam" id="PF02557">
    <property type="entry name" value="VanY"/>
    <property type="match status" value="1"/>
</dbReference>
<dbReference type="PANTHER" id="PTHR34385">
    <property type="entry name" value="D-ALANYL-D-ALANINE CARBOXYPEPTIDASE"/>
    <property type="match status" value="1"/>
</dbReference>
<evidence type="ECO:0000313" key="3">
    <source>
        <dbReference type="EMBL" id="GIG53674.1"/>
    </source>
</evidence>
<dbReference type="AlphaFoldDB" id="A0A919Q0D2"/>
<feature type="domain" description="D-alanyl-D-alanine carboxypeptidase-like core" evidence="2">
    <location>
        <begin position="120"/>
        <end position="246"/>
    </location>
</feature>
<accession>A0A919Q0D2</accession>
<comment type="caution">
    <text evidence="3">The sequence shown here is derived from an EMBL/GenBank/DDBJ whole genome shotgun (WGS) entry which is preliminary data.</text>
</comment>
<feature type="chain" id="PRO_5037436130" description="D-alanyl-D-alanine carboxypeptidase-like core domain-containing protein" evidence="1">
    <location>
        <begin position="31"/>
        <end position="274"/>
    </location>
</feature>
<gene>
    <name evidence="3" type="ORF">Dac01nite_04260</name>
</gene>
<evidence type="ECO:0000313" key="4">
    <source>
        <dbReference type="Proteomes" id="UP000652354"/>
    </source>
</evidence>
<dbReference type="RefSeq" id="WP_203653108.1">
    <property type="nucleotide sequence ID" value="NZ_BONR01000001.1"/>
</dbReference>
<evidence type="ECO:0000256" key="1">
    <source>
        <dbReference type="SAM" id="SignalP"/>
    </source>
</evidence>
<dbReference type="EMBL" id="BONR01000001">
    <property type="protein sequence ID" value="GIG53674.1"/>
    <property type="molecule type" value="Genomic_DNA"/>
</dbReference>
<protein>
    <recommendedName>
        <fullName evidence="2">D-alanyl-D-alanine carboxypeptidase-like core domain-containing protein</fullName>
    </recommendedName>
</protein>
<name>A0A919Q0D2_9MICO</name>
<evidence type="ECO:0000259" key="2">
    <source>
        <dbReference type="Pfam" id="PF02557"/>
    </source>
</evidence>
<dbReference type="InterPro" id="IPR003709">
    <property type="entry name" value="VanY-like_core_dom"/>
</dbReference>
<dbReference type="PANTHER" id="PTHR34385:SF1">
    <property type="entry name" value="PEPTIDOGLYCAN L-ALANYL-D-GLUTAMATE ENDOPEPTIDASE CWLK"/>
    <property type="match status" value="1"/>
</dbReference>
<dbReference type="InterPro" id="IPR009045">
    <property type="entry name" value="Zn_M74/Hedgehog-like"/>
</dbReference>
<dbReference type="Proteomes" id="UP000652354">
    <property type="component" value="Unassembled WGS sequence"/>
</dbReference>
<keyword evidence="4" id="KW-1185">Reference proteome</keyword>
<sequence length="274" mass="29055">MAEHRRARRSALTAIVAVAALGVLSGLAAAALGDTQAPATTASAVPVVTVTAEPANDPITAPSVEPSITTAEVEVSPSFDLDARSIDDPSSAWVVVNKHRPLDPATWAPPELERIPGGSEMTPEAAAALITMRDAAADAGAGFSIGTAYRSHGFQAGLYADYVAQWGRERADTFSARAGHSEHQTGLAADVYQSSACRLKPCFGEEPAGVWISEHGHEYGFITRYPDGLADVTGYRYEPWHVRYVGVDLATHMHDEGIATLEELFGLEPAPTYQ</sequence>
<dbReference type="Gene3D" id="3.30.1380.10">
    <property type="match status" value="1"/>
</dbReference>
<dbReference type="InterPro" id="IPR052179">
    <property type="entry name" value="DD-CPase-like"/>
</dbReference>
<dbReference type="InterPro" id="IPR058193">
    <property type="entry name" value="VanY/YodJ_core_dom"/>
</dbReference>
<keyword evidence="1" id="KW-0732">Signal</keyword>
<dbReference type="CDD" id="cd14852">
    <property type="entry name" value="LD-carboxypeptidase"/>
    <property type="match status" value="1"/>
</dbReference>
<dbReference type="PROSITE" id="PS51318">
    <property type="entry name" value="TAT"/>
    <property type="match status" value="1"/>
</dbReference>
<dbReference type="InterPro" id="IPR006311">
    <property type="entry name" value="TAT_signal"/>
</dbReference>
<feature type="signal peptide" evidence="1">
    <location>
        <begin position="1"/>
        <end position="30"/>
    </location>
</feature>